<evidence type="ECO:0000313" key="3">
    <source>
        <dbReference type="EMBL" id="GFM34352.1"/>
    </source>
</evidence>
<feature type="transmembrane region" description="Helical" evidence="2">
    <location>
        <begin position="103"/>
        <end position="120"/>
    </location>
</feature>
<feature type="transmembrane region" description="Helical" evidence="2">
    <location>
        <begin position="12"/>
        <end position="30"/>
    </location>
</feature>
<accession>A0A7J0BMC7</accession>
<evidence type="ECO:0000256" key="1">
    <source>
        <dbReference type="SAM" id="MobiDB-lite"/>
    </source>
</evidence>
<evidence type="ECO:0000256" key="2">
    <source>
        <dbReference type="SAM" id="Phobius"/>
    </source>
</evidence>
<dbReference type="SUPFAM" id="SSF52833">
    <property type="entry name" value="Thioredoxin-like"/>
    <property type="match status" value="1"/>
</dbReference>
<gene>
    <name evidence="3" type="ORF">DSM101010T_27170</name>
</gene>
<feature type="region of interest" description="Disordered" evidence="1">
    <location>
        <begin position="276"/>
        <end position="325"/>
    </location>
</feature>
<feature type="transmembrane region" description="Helical" evidence="2">
    <location>
        <begin position="50"/>
        <end position="71"/>
    </location>
</feature>
<dbReference type="InterPro" id="IPR036249">
    <property type="entry name" value="Thioredoxin-like_sf"/>
</dbReference>
<feature type="compositionally biased region" description="Polar residues" evidence="1">
    <location>
        <begin position="294"/>
        <end position="306"/>
    </location>
</feature>
<dbReference type="RefSeq" id="WP_174405952.1">
    <property type="nucleotide sequence ID" value="NZ_BLVO01000013.1"/>
</dbReference>
<keyword evidence="2" id="KW-1133">Transmembrane helix</keyword>
<reference evidence="3 4" key="1">
    <citation type="submission" date="2020-05" db="EMBL/GenBank/DDBJ databases">
        <title>Draft genome sequence of Desulfovibrio sp. strain HN2T.</title>
        <authorList>
            <person name="Ueno A."/>
            <person name="Tamazawa S."/>
            <person name="Tamamura S."/>
            <person name="Murakami T."/>
            <person name="Kiyama T."/>
            <person name="Inomata H."/>
            <person name="Amano Y."/>
            <person name="Miyakawa K."/>
            <person name="Tamaki H."/>
            <person name="Naganuma T."/>
            <person name="Kaneko K."/>
        </authorList>
    </citation>
    <scope>NUCLEOTIDE SEQUENCE [LARGE SCALE GENOMIC DNA]</scope>
    <source>
        <strain evidence="3 4">HN2</strain>
    </source>
</reference>
<dbReference type="Proteomes" id="UP000503840">
    <property type="component" value="Unassembled WGS sequence"/>
</dbReference>
<dbReference type="AlphaFoldDB" id="A0A7J0BMC7"/>
<protein>
    <submittedName>
        <fullName evidence="3">Uncharacterized protein</fullName>
    </submittedName>
</protein>
<proteinExistence type="predicted"/>
<evidence type="ECO:0000313" key="4">
    <source>
        <dbReference type="Proteomes" id="UP000503840"/>
    </source>
</evidence>
<comment type="caution">
    <text evidence="3">The sequence shown here is derived from an EMBL/GenBank/DDBJ whole genome shotgun (WGS) entry which is preliminary data.</text>
</comment>
<feature type="transmembrane region" description="Helical" evidence="2">
    <location>
        <begin position="78"/>
        <end position="97"/>
    </location>
</feature>
<dbReference type="EMBL" id="BLVO01000013">
    <property type="protein sequence ID" value="GFM34352.1"/>
    <property type="molecule type" value="Genomic_DNA"/>
</dbReference>
<sequence length="325" mass="35197">MFEQSRKNKAAWVPAFMAVAGVTFSTLQALGKADAFCITTGCELFKTISIQGYSLWWAGTLFFSFMLVLCLTGRRAPALAVAGLALFIDTLLLIFMAFTAPCFSCLVVAVLIALTFIALYRDNGSRNRKPSLLLIIWLFAFCPNLFGTVNETMGTWAIAGPEQPDMQVFFSPSCPVCLATIERFASNPDANIAFFPVAEQESDVNTVARISNYMNEGTSFFVAFKRAVRDTSSGNASPSLSLRWDLFRNKARLGTLGVTKIPVLITNGVPQSLLAPAQQPGTAFTPAPDAPRQYPTTQPTMPNIDQFSGCDGEAAAPCPDQTPAH</sequence>
<feature type="transmembrane region" description="Helical" evidence="2">
    <location>
        <begin position="132"/>
        <end position="149"/>
    </location>
</feature>
<name>A0A7J0BMC7_9BACT</name>
<keyword evidence="2" id="KW-0472">Membrane</keyword>
<organism evidence="3 4">
    <name type="scientific">Desulfovibrio subterraneus</name>
    <dbReference type="NCBI Taxonomy" id="2718620"/>
    <lineage>
        <taxon>Bacteria</taxon>
        <taxon>Pseudomonadati</taxon>
        <taxon>Thermodesulfobacteriota</taxon>
        <taxon>Desulfovibrionia</taxon>
        <taxon>Desulfovibrionales</taxon>
        <taxon>Desulfovibrionaceae</taxon>
        <taxon>Desulfovibrio</taxon>
    </lineage>
</organism>
<keyword evidence="2" id="KW-0812">Transmembrane</keyword>
<keyword evidence="4" id="KW-1185">Reference proteome</keyword>